<keyword evidence="3" id="KW-0479">Metal-binding</keyword>
<organism evidence="7 8">
    <name type="scientific">Aspergillus sclerotialis</name>
    <dbReference type="NCBI Taxonomy" id="2070753"/>
    <lineage>
        <taxon>Eukaryota</taxon>
        <taxon>Fungi</taxon>
        <taxon>Dikarya</taxon>
        <taxon>Ascomycota</taxon>
        <taxon>Pezizomycotina</taxon>
        <taxon>Eurotiomycetes</taxon>
        <taxon>Eurotiomycetidae</taxon>
        <taxon>Eurotiales</taxon>
        <taxon>Aspergillaceae</taxon>
        <taxon>Aspergillus</taxon>
        <taxon>Aspergillus subgen. Polypaecilum</taxon>
    </lineage>
</organism>
<keyword evidence="5" id="KW-0560">Oxidoreductase</keyword>
<evidence type="ECO:0000256" key="4">
    <source>
        <dbReference type="ARBA" id="ARBA00022833"/>
    </source>
</evidence>
<dbReference type="SMART" id="SM00829">
    <property type="entry name" value="PKS_ER"/>
    <property type="match status" value="1"/>
</dbReference>
<evidence type="ECO:0000313" key="7">
    <source>
        <dbReference type="EMBL" id="RJE21832.1"/>
    </source>
</evidence>
<dbReference type="InterPro" id="IPR036291">
    <property type="entry name" value="NAD(P)-bd_dom_sf"/>
</dbReference>
<dbReference type="Gene3D" id="3.40.50.720">
    <property type="entry name" value="NAD(P)-binding Rossmann-like Domain"/>
    <property type="match status" value="1"/>
</dbReference>
<dbReference type="SUPFAM" id="SSF50129">
    <property type="entry name" value="GroES-like"/>
    <property type="match status" value="1"/>
</dbReference>
<dbReference type="GO" id="GO:0046872">
    <property type="term" value="F:metal ion binding"/>
    <property type="evidence" value="ECO:0007669"/>
    <property type="project" value="UniProtKB-KW"/>
</dbReference>
<dbReference type="InterPro" id="IPR011032">
    <property type="entry name" value="GroES-like_sf"/>
</dbReference>
<dbReference type="Pfam" id="PF00107">
    <property type="entry name" value="ADH_zinc_N"/>
    <property type="match status" value="1"/>
</dbReference>
<dbReference type="EMBL" id="MVGC01000202">
    <property type="protein sequence ID" value="RJE21832.1"/>
    <property type="molecule type" value="Genomic_DNA"/>
</dbReference>
<gene>
    <name evidence="7" type="ORF">PHISCL_05816</name>
</gene>
<dbReference type="OrthoDB" id="256333at2759"/>
<dbReference type="PANTHER" id="PTHR42940">
    <property type="entry name" value="ALCOHOL DEHYDROGENASE 1-RELATED"/>
    <property type="match status" value="1"/>
</dbReference>
<feature type="domain" description="Enoyl reductase (ER)" evidence="6">
    <location>
        <begin position="6"/>
        <end position="284"/>
    </location>
</feature>
<dbReference type="InterPro" id="IPR013149">
    <property type="entry name" value="ADH-like_C"/>
</dbReference>
<dbReference type="SUPFAM" id="SSF51735">
    <property type="entry name" value="NAD(P)-binding Rossmann-fold domains"/>
    <property type="match status" value="1"/>
</dbReference>
<evidence type="ECO:0000259" key="6">
    <source>
        <dbReference type="SMART" id="SM00829"/>
    </source>
</evidence>
<dbReference type="InterPro" id="IPR013154">
    <property type="entry name" value="ADH-like_N"/>
</dbReference>
<dbReference type="GO" id="GO:0004022">
    <property type="term" value="F:alcohol dehydrogenase (NAD+) activity"/>
    <property type="evidence" value="ECO:0007669"/>
    <property type="project" value="TreeGrafter"/>
</dbReference>
<dbReference type="AlphaFoldDB" id="A0A3A2ZF95"/>
<keyword evidence="8" id="KW-1185">Reference proteome</keyword>
<evidence type="ECO:0000256" key="2">
    <source>
        <dbReference type="ARBA" id="ARBA00008072"/>
    </source>
</evidence>
<evidence type="ECO:0000256" key="1">
    <source>
        <dbReference type="ARBA" id="ARBA00001947"/>
    </source>
</evidence>
<protein>
    <submittedName>
        <fullName evidence="7">Zinc-binding dehydrogenase</fullName>
    </submittedName>
</protein>
<dbReference type="STRING" id="2070753.A0A3A2ZF95"/>
<reference evidence="8" key="1">
    <citation type="submission" date="2017-02" db="EMBL/GenBank/DDBJ databases">
        <authorList>
            <person name="Tafer H."/>
            <person name="Lopandic K."/>
        </authorList>
    </citation>
    <scope>NUCLEOTIDE SEQUENCE [LARGE SCALE GENOMIC DNA]</scope>
    <source>
        <strain evidence="8">CBS 366.77</strain>
    </source>
</reference>
<dbReference type="Pfam" id="PF08240">
    <property type="entry name" value="ADH_N"/>
    <property type="match status" value="1"/>
</dbReference>
<evidence type="ECO:0000313" key="8">
    <source>
        <dbReference type="Proteomes" id="UP000266188"/>
    </source>
</evidence>
<comment type="similarity">
    <text evidence="2">Belongs to the zinc-containing alcohol dehydrogenase family.</text>
</comment>
<dbReference type="PANTHER" id="PTHR42940:SF8">
    <property type="entry name" value="VACUOLAR PROTEIN SORTING-ASSOCIATED PROTEIN 11"/>
    <property type="match status" value="1"/>
</dbReference>
<sequence>TVVQVGNEVSKWKVGDRVGVLNFKNACSKCPSCLSTFKRYGSLDPRYCENREAGGFMTDGAFAEYMVADSATTVTLPPGISFEQGAPLLCAGATVWGALQKAIPSLQPDDTIGIIGIGGLGQLGVQFSKALNYRTVAMDNHEPSLDLTVDLPSDLQPDLRVNSADADAADRIHAYTRGEGLAAVIVCTDSIAVNKWALGLLRVGGVLVPLGLPVENWEFDSRLLLFRELVIRGSYVASKGEVEEMVELVEKREIKSMVTVVQKGDIPRLPERYMSREFRGRLVVTF</sequence>
<accession>A0A3A2ZF95</accession>
<feature type="non-terminal residue" evidence="7">
    <location>
        <position position="1"/>
    </location>
</feature>
<evidence type="ECO:0000256" key="3">
    <source>
        <dbReference type="ARBA" id="ARBA00022723"/>
    </source>
</evidence>
<comment type="cofactor">
    <cofactor evidence="1">
        <name>Zn(2+)</name>
        <dbReference type="ChEBI" id="CHEBI:29105"/>
    </cofactor>
</comment>
<keyword evidence="4" id="KW-0862">Zinc</keyword>
<proteinExistence type="inferred from homology"/>
<dbReference type="Proteomes" id="UP000266188">
    <property type="component" value="Unassembled WGS sequence"/>
</dbReference>
<name>A0A3A2ZF95_9EURO</name>
<dbReference type="InterPro" id="IPR020843">
    <property type="entry name" value="ER"/>
</dbReference>
<dbReference type="GO" id="GO:0005737">
    <property type="term" value="C:cytoplasm"/>
    <property type="evidence" value="ECO:0007669"/>
    <property type="project" value="TreeGrafter"/>
</dbReference>
<evidence type="ECO:0000256" key="5">
    <source>
        <dbReference type="ARBA" id="ARBA00023002"/>
    </source>
</evidence>
<comment type="caution">
    <text evidence="7">The sequence shown here is derived from an EMBL/GenBank/DDBJ whole genome shotgun (WGS) entry which is preliminary data.</text>
</comment>
<dbReference type="Gene3D" id="3.90.180.10">
    <property type="entry name" value="Medium-chain alcohol dehydrogenases, catalytic domain"/>
    <property type="match status" value="1"/>
</dbReference>